<dbReference type="PANTHER" id="PTHR10694">
    <property type="entry name" value="LYSINE-SPECIFIC DEMETHYLASE"/>
    <property type="match status" value="1"/>
</dbReference>
<dbReference type="InterPro" id="IPR019787">
    <property type="entry name" value="Znf_PHD-finger"/>
</dbReference>
<feature type="domain" description="JmjC" evidence="20">
    <location>
        <begin position="515"/>
        <end position="681"/>
    </location>
</feature>
<dbReference type="Proteomes" id="UP001148838">
    <property type="component" value="Unassembled WGS sequence"/>
</dbReference>
<dbReference type="PROSITE" id="PS51183">
    <property type="entry name" value="JMJN"/>
    <property type="match status" value="1"/>
</dbReference>
<feature type="region of interest" description="Disordered" evidence="16">
    <location>
        <begin position="73"/>
        <end position="93"/>
    </location>
</feature>
<keyword evidence="9" id="KW-0156">Chromatin regulator</keyword>
<keyword evidence="13" id="KW-0539">Nucleus</keyword>
<keyword evidence="5" id="KW-0479">Metal-binding</keyword>
<dbReference type="Pfam" id="PF21323">
    <property type="entry name" value="KDM5_C-hel"/>
    <property type="match status" value="1"/>
</dbReference>
<dbReference type="InterPro" id="IPR004198">
    <property type="entry name" value="Znf_C5HC2"/>
</dbReference>
<dbReference type="Pfam" id="PF02375">
    <property type="entry name" value="JmjN"/>
    <property type="match status" value="1"/>
</dbReference>
<dbReference type="Pfam" id="PF02928">
    <property type="entry name" value="zf-C5HC2"/>
    <property type="match status" value="1"/>
</dbReference>
<dbReference type="Gene3D" id="3.30.40.10">
    <property type="entry name" value="Zinc/RING finger domain, C3HC4 (zinc finger)"/>
    <property type="match status" value="2"/>
</dbReference>
<dbReference type="CDD" id="cd16864">
    <property type="entry name" value="ARID_JARID"/>
    <property type="match status" value="1"/>
</dbReference>
<proteinExistence type="inferred from homology"/>
<comment type="cofactor">
    <cofactor evidence="1">
        <name>Fe(2+)</name>
        <dbReference type="ChEBI" id="CHEBI:29033"/>
    </cofactor>
</comment>
<evidence type="ECO:0000256" key="10">
    <source>
        <dbReference type="ARBA" id="ARBA00022964"/>
    </source>
</evidence>
<dbReference type="CDD" id="cd15515">
    <property type="entry name" value="PHD1_KDM5A_like"/>
    <property type="match status" value="1"/>
</dbReference>
<evidence type="ECO:0000256" key="1">
    <source>
        <dbReference type="ARBA" id="ARBA00001954"/>
    </source>
</evidence>
<protein>
    <recommendedName>
        <fullName evidence="4">[histone H3]-trimethyl-L-lysine(4) demethylase</fullName>
        <ecNumber evidence="4">1.14.11.67</ecNumber>
    </recommendedName>
</protein>
<dbReference type="InterPro" id="IPR003347">
    <property type="entry name" value="JmjC_dom"/>
</dbReference>
<evidence type="ECO:0000256" key="2">
    <source>
        <dbReference type="ARBA" id="ARBA00004123"/>
    </source>
</evidence>
<dbReference type="Gene3D" id="1.10.150.60">
    <property type="entry name" value="ARID DNA-binding domain"/>
    <property type="match status" value="1"/>
</dbReference>
<evidence type="ECO:0000256" key="11">
    <source>
        <dbReference type="ARBA" id="ARBA00023002"/>
    </source>
</evidence>
<dbReference type="InterPro" id="IPR001965">
    <property type="entry name" value="Znf_PHD"/>
</dbReference>
<feature type="domain" description="JmjN" evidence="19">
    <location>
        <begin position="105"/>
        <end position="146"/>
    </location>
</feature>
<dbReference type="CDD" id="cd15610">
    <property type="entry name" value="PHD3_KDM5A_like"/>
    <property type="match status" value="1"/>
</dbReference>
<dbReference type="Pfam" id="PF01388">
    <property type="entry name" value="ARID"/>
    <property type="match status" value="1"/>
</dbReference>
<dbReference type="InterPro" id="IPR036431">
    <property type="entry name" value="ARID_dom_sf"/>
</dbReference>
<dbReference type="SUPFAM" id="SSF51197">
    <property type="entry name" value="Clavaminate synthase-like"/>
    <property type="match status" value="1"/>
</dbReference>
<feature type="domain" description="PHD-type" evidence="17">
    <location>
        <begin position="1225"/>
        <end position="1290"/>
    </location>
</feature>
<dbReference type="InterPro" id="IPR047970">
    <property type="entry name" value="KDM5A_PHD2"/>
</dbReference>
<dbReference type="SUPFAM" id="SSF57903">
    <property type="entry name" value="FYVE/PHD zinc finger"/>
    <property type="match status" value="3"/>
</dbReference>
<comment type="similarity">
    <text evidence="3">Belongs to the JARID1 histone demethylase family.</text>
</comment>
<organism evidence="21 22">
    <name type="scientific">Periplaneta americana</name>
    <name type="common">American cockroach</name>
    <name type="synonym">Blatta americana</name>
    <dbReference type="NCBI Taxonomy" id="6978"/>
    <lineage>
        <taxon>Eukaryota</taxon>
        <taxon>Metazoa</taxon>
        <taxon>Ecdysozoa</taxon>
        <taxon>Arthropoda</taxon>
        <taxon>Hexapoda</taxon>
        <taxon>Insecta</taxon>
        <taxon>Pterygota</taxon>
        <taxon>Neoptera</taxon>
        <taxon>Polyneoptera</taxon>
        <taxon>Dictyoptera</taxon>
        <taxon>Blattodea</taxon>
        <taxon>Blattoidea</taxon>
        <taxon>Blattidae</taxon>
        <taxon>Blattinae</taxon>
        <taxon>Periplaneta</taxon>
    </lineage>
</organism>
<dbReference type="Pfam" id="PF02373">
    <property type="entry name" value="JmjC"/>
    <property type="match status" value="1"/>
</dbReference>
<comment type="catalytic activity">
    <reaction evidence="14">
        <text>N(6),N(6),N(6)-trimethyl-L-lysyl(4)-[histone H3] + 3 2-oxoglutarate + 3 O2 = L-lysyl(4)-[histone H3] + 3 formaldehyde + 3 succinate + 3 CO2</text>
        <dbReference type="Rhea" id="RHEA:60208"/>
        <dbReference type="Rhea" id="RHEA-COMP:15537"/>
        <dbReference type="Rhea" id="RHEA-COMP:15547"/>
        <dbReference type="ChEBI" id="CHEBI:15379"/>
        <dbReference type="ChEBI" id="CHEBI:16526"/>
        <dbReference type="ChEBI" id="CHEBI:16810"/>
        <dbReference type="ChEBI" id="CHEBI:16842"/>
        <dbReference type="ChEBI" id="CHEBI:29969"/>
        <dbReference type="ChEBI" id="CHEBI:30031"/>
        <dbReference type="ChEBI" id="CHEBI:61961"/>
        <dbReference type="EC" id="1.14.11.67"/>
    </reaction>
</comment>
<dbReference type="Pfam" id="PF00628">
    <property type="entry name" value="PHD"/>
    <property type="match status" value="3"/>
</dbReference>
<keyword evidence="6" id="KW-0677">Repeat</keyword>
<keyword evidence="8" id="KW-0862">Zinc</keyword>
<dbReference type="Gene3D" id="2.60.120.650">
    <property type="entry name" value="Cupin"/>
    <property type="match status" value="1"/>
</dbReference>
<feature type="compositionally biased region" description="Low complexity" evidence="16">
    <location>
        <begin position="80"/>
        <end position="93"/>
    </location>
</feature>
<keyword evidence="22" id="KW-1185">Reference proteome</keyword>
<dbReference type="EMBL" id="JAJSOF020000015">
    <property type="protein sequence ID" value="KAJ4441673.1"/>
    <property type="molecule type" value="Genomic_DNA"/>
</dbReference>
<dbReference type="InterPro" id="IPR003349">
    <property type="entry name" value="JmjN"/>
</dbReference>
<dbReference type="PROSITE" id="PS50016">
    <property type="entry name" value="ZF_PHD_2"/>
    <property type="match status" value="3"/>
</dbReference>
<dbReference type="SMART" id="SM00249">
    <property type="entry name" value="PHD"/>
    <property type="match status" value="3"/>
</dbReference>
<evidence type="ECO:0000256" key="9">
    <source>
        <dbReference type="ARBA" id="ARBA00022853"/>
    </source>
</evidence>
<accession>A0ABQ8T599</accession>
<evidence type="ECO:0000256" key="6">
    <source>
        <dbReference type="ARBA" id="ARBA00022737"/>
    </source>
</evidence>
<dbReference type="SMART" id="SM00545">
    <property type="entry name" value="JmjN"/>
    <property type="match status" value="1"/>
</dbReference>
<feature type="region of interest" description="Disordered" evidence="16">
    <location>
        <begin position="292"/>
        <end position="325"/>
    </location>
</feature>
<dbReference type="EC" id="1.14.11.67" evidence="4"/>
<evidence type="ECO:0000259" key="18">
    <source>
        <dbReference type="PROSITE" id="PS51011"/>
    </source>
</evidence>
<evidence type="ECO:0000313" key="21">
    <source>
        <dbReference type="EMBL" id="KAJ4441673.1"/>
    </source>
</evidence>
<keyword evidence="12" id="KW-0408">Iron</keyword>
<dbReference type="SUPFAM" id="SSF46774">
    <property type="entry name" value="ARID-like"/>
    <property type="match status" value="1"/>
</dbReference>
<keyword evidence="10" id="KW-0223">Dioxygenase</keyword>
<feature type="compositionally biased region" description="Basic and acidic residues" evidence="16">
    <location>
        <begin position="272"/>
        <end position="283"/>
    </location>
</feature>
<dbReference type="SMART" id="SM00501">
    <property type="entry name" value="BRIGHT"/>
    <property type="match status" value="1"/>
</dbReference>
<dbReference type="InterPro" id="IPR011011">
    <property type="entry name" value="Znf_FYVE_PHD"/>
</dbReference>
<dbReference type="InterPro" id="IPR013637">
    <property type="entry name" value="Lys_sp_deMease-like_dom"/>
</dbReference>
<feature type="region of interest" description="Disordered" evidence="16">
    <location>
        <begin position="1561"/>
        <end position="1585"/>
    </location>
</feature>
<gene>
    <name evidence="21" type="ORF">ANN_11531</name>
</gene>
<evidence type="ECO:0000256" key="12">
    <source>
        <dbReference type="ARBA" id="ARBA00023004"/>
    </source>
</evidence>
<evidence type="ECO:0000256" key="3">
    <source>
        <dbReference type="ARBA" id="ARBA00006801"/>
    </source>
</evidence>
<dbReference type="SMART" id="SM01014">
    <property type="entry name" value="ARID"/>
    <property type="match status" value="1"/>
</dbReference>
<evidence type="ECO:0000256" key="14">
    <source>
        <dbReference type="ARBA" id="ARBA00048734"/>
    </source>
</evidence>
<dbReference type="InterPro" id="IPR001606">
    <property type="entry name" value="ARID_dom"/>
</dbReference>
<dbReference type="SMART" id="SM00558">
    <property type="entry name" value="JmjC"/>
    <property type="match status" value="1"/>
</dbReference>
<feature type="domain" description="PHD-type" evidence="17">
    <location>
        <begin position="372"/>
        <end position="422"/>
    </location>
</feature>
<evidence type="ECO:0000256" key="16">
    <source>
        <dbReference type="SAM" id="MobiDB-lite"/>
    </source>
</evidence>
<evidence type="ECO:0000256" key="5">
    <source>
        <dbReference type="ARBA" id="ARBA00022723"/>
    </source>
</evidence>
<dbReference type="PROSITE" id="PS01359">
    <property type="entry name" value="ZF_PHD_1"/>
    <property type="match status" value="2"/>
</dbReference>
<keyword evidence="11" id="KW-0560">Oxidoreductase</keyword>
<dbReference type="PANTHER" id="PTHR10694:SF33">
    <property type="entry name" value="LYSINE-SPECIFIC DEMETHYLASE 5"/>
    <property type="match status" value="1"/>
</dbReference>
<feature type="region of interest" description="Disordered" evidence="16">
    <location>
        <begin position="268"/>
        <end position="287"/>
    </location>
</feature>
<sequence length="1799" mass="206352">MSSSGIAPRDTDYVASLQDIVNLFVFCKGQCKMYLIHSDCQSKDKDTVFVLPFYMMKSFDRECCDSSKMVYKGERPSDISRSPTSSEKSSKASIQDFEFTVPPEAPVFEPTTEDFQDPLGYIRKILPVAEKSGICKIKPPPNWQPPFAVDVDKFKFIPRIQRLNELEAKTRIKLNFLDHIAKFWELQGSSLKIPVIEKKVLDLYTLHRLIQEEGGVEVVTQERKWARIAARMGYSSGGGLGTLLKNHYDRILYPFDVFQQRKLVGQVQKIKPGNDNEKRDQNYKPHCISSRHVIQKTHKKYNRAKSYSPSDVSDIDNSSEQDGACTSKNTELKRLRFYGAGPKMAGYQAAKEKPENKTSGKDVNYVFDSLSQYVCHNCECGGAEESLLLCDGCDDSYHTFCLIPPLPDIPRGDWKCPKCIAEEVCKPMEAFGFEQAQQEYTLQQFGEMADCFKSDYFNMPTHLVPTEVVEREFWRLVSSMDEDVTVEYGADLHTMDHGSGFPTKSTSNLHPIDKQYADSEWNLNNLPVLEGSVLNYIKADISGMKVPWMYVGMCFATFCWHNEDHWSYSINYLHWGEPKTWYGVPGSKAEAFESSMKMAAPELFHSQPDLLQQLVTIMNPNILMQRGVPVFRTDQHAGEFVITFPRAYHAGFNQGYNFAEAVNFAPADWLKMGRECINHYTILRRFCVFSHDELVCNMAVNPDALDLTLAAATYQDMLQMVNYEEKMRKSLLEWGIKEATQEIFELLLDDKRQCEVCKTTCFLSAVTCSCNAEQLACLRHYTHLCLCAPDKHILLYRYTLDELAVMLLKLKLRAESFDNWVSTVKTALSMDIKKKVDLENIKGLLHEAKQKKFPKSELLQALKQIVVEAEKCASVAQELICKNVCTRSREIPKTKYKLTVEELSLFYEQIERIPCTIKEGECVKDLLDRVQGFQKEATDLLSQGMGESHALGKCIENGKMLGIEIPEIPKLEHMLEQIKWLEEVRNLHKYSNQFTLESLRKLLNFGESLLPHATIEKSLVELQGLLTQLEMCEKKAKICLQVKSRETISVIETILTEADPIQAFLPNMKTLKDALNKAKEWSSKAEAFQRAENVPYLKTLEVLVNNGRSIPVHLELLPQLESQLNGATTWKERMARTFLRKNSHYTLMEVLSPRVEVGVAAFKKKKLNFRNDNNSQVLCDVKLDNEVDSDVVVAAFKEAEKREVVAMRVLRLENLKKRKQDTGEAKYCVCSRGMFGFMVQCQLCKDWFHARCVTLPKSTNNENKQQTTGQKVAASATTELKFICPCCLRSRRPRLETILSLLRSLQNLQVRIPEGEALLCLTERAMNWQDRVRQTLATDELSSVHVNLPAREKAEKIIRSELNTTASKPKLHCSGQTISSLTGVQCEDFLGSQPSLLQMRETIIIDIDNVECLYDSLNNTNDHTRTSFPQEEDADYNETVLLPPTFRTDEDDSHHEECRNPCSNFERVYSSASKLVTGRSEKHTCNTPSVSRQLTKPALTLSEIARTQLQELMMEGDLLEVSLDETQYIWRILEATNPPQEDKFPDFEELEDEILENKINKQKFEDRRKTKKRSPKETGLEGNNKKCKVRIRKEVEETYMNRKDKKVRNQKDSIIRIRKTKKGVNILDRKRSPLHAKKNKHDYSDDDDCAAPTCFRPTGHEVVWVQCDGGCDKWFHLHCIGLNKDDINEDEDYICNKCMLSEDHDQDKEQDNDQYIDDSHYTIEEVDMSSLKIEPLLSHASCLLGHESSLEDPLAMNVGDWVTYNEYDKEPTAEKYENEATVERVRHTEKLGRQSLWRH</sequence>
<evidence type="ECO:0000256" key="13">
    <source>
        <dbReference type="ARBA" id="ARBA00023242"/>
    </source>
</evidence>
<reference evidence="21 22" key="1">
    <citation type="journal article" date="2022" name="Allergy">
        <title>Genome assembly and annotation of Periplaneta americana reveal a comprehensive cockroach allergen profile.</title>
        <authorList>
            <person name="Wang L."/>
            <person name="Xiong Q."/>
            <person name="Saelim N."/>
            <person name="Wang L."/>
            <person name="Nong W."/>
            <person name="Wan A.T."/>
            <person name="Shi M."/>
            <person name="Liu X."/>
            <person name="Cao Q."/>
            <person name="Hui J.H.L."/>
            <person name="Sookrung N."/>
            <person name="Leung T.F."/>
            <person name="Tungtrongchitr A."/>
            <person name="Tsui S.K.W."/>
        </authorList>
    </citation>
    <scope>NUCLEOTIDE SEQUENCE [LARGE SCALE GENOMIC DNA]</scope>
    <source>
        <strain evidence="21">PWHHKU_190912</strain>
    </source>
</reference>
<evidence type="ECO:0000313" key="22">
    <source>
        <dbReference type="Proteomes" id="UP001148838"/>
    </source>
</evidence>
<dbReference type="InterPro" id="IPR048615">
    <property type="entry name" value="KDM5_C-hel"/>
</dbReference>
<feature type="domain" description="ARID" evidence="18">
    <location>
        <begin position="170"/>
        <end position="260"/>
    </location>
</feature>
<evidence type="ECO:0000259" key="17">
    <source>
        <dbReference type="PROSITE" id="PS50016"/>
    </source>
</evidence>
<comment type="subcellular location">
    <subcellularLocation>
        <location evidence="2">Nucleus</location>
    </subcellularLocation>
</comment>
<evidence type="ECO:0000256" key="4">
    <source>
        <dbReference type="ARBA" id="ARBA00012902"/>
    </source>
</evidence>
<dbReference type="Pfam" id="PF08429">
    <property type="entry name" value="PLU-1"/>
    <property type="match status" value="1"/>
</dbReference>
<name>A0ABQ8T599_PERAM</name>
<evidence type="ECO:0000256" key="8">
    <source>
        <dbReference type="ARBA" id="ARBA00022833"/>
    </source>
</evidence>
<dbReference type="PROSITE" id="PS51184">
    <property type="entry name" value="JMJC"/>
    <property type="match status" value="1"/>
</dbReference>
<dbReference type="InterPro" id="IPR013083">
    <property type="entry name" value="Znf_RING/FYVE/PHD"/>
</dbReference>
<evidence type="ECO:0000256" key="15">
    <source>
        <dbReference type="PROSITE-ProRule" id="PRU00146"/>
    </source>
</evidence>
<keyword evidence="7 15" id="KW-0863">Zinc-finger</keyword>
<feature type="compositionally biased region" description="Basic residues" evidence="16">
    <location>
        <begin position="293"/>
        <end position="303"/>
    </location>
</feature>
<evidence type="ECO:0000259" key="19">
    <source>
        <dbReference type="PROSITE" id="PS51183"/>
    </source>
</evidence>
<evidence type="ECO:0000259" key="20">
    <source>
        <dbReference type="PROSITE" id="PS51184"/>
    </source>
</evidence>
<evidence type="ECO:0000256" key="7">
    <source>
        <dbReference type="ARBA" id="ARBA00022771"/>
    </source>
</evidence>
<feature type="domain" description="PHD-type" evidence="17">
    <location>
        <begin position="1646"/>
        <end position="1701"/>
    </location>
</feature>
<dbReference type="InterPro" id="IPR019786">
    <property type="entry name" value="Zinc_finger_PHD-type_CS"/>
</dbReference>
<dbReference type="PROSITE" id="PS51011">
    <property type="entry name" value="ARID"/>
    <property type="match status" value="1"/>
</dbReference>
<comment type="caution">
    <text evidence="21">The sequence shown here is derived from an EMBL/GenBank/DDBJ whole genome shotgun (WGS) entry which is preliminary data.</text>
</comment>
<dbReference type="CDD" id="cd15606">
    <property type="entry name" value="PHD2_KDM5A"/>
    <property type="match status" value="1"/>
</dbReference>